<dbReference type="InterPro" id="IPR017927">
    <property type="entry name" value="FAD-bd_FR_type"/>
</dbReference>
<dbReference type="PANTHER" id="PTHR30157:SF0">
    <property type="entry name" value="NADPH-DEPENDENT FERRIC-CHELATE REDUCTASE"/>
    <property type="match status" value="1"/>
</dbReference>
<proteinExistence type="inferred from homology"/>
<dbReference type="InterPro" id="IPR013113">
    <property type="entry name" value="SIP_FAD-bd"/>
</dbReference>
<gene>
    <name evidence="3" type="ORF">NYR97_13080</name>
</gene>
<dbReference type="Gene3D" id="3.40.50.80">
    <property type="entry name" value="Nucleotide-binding domain of ferredoxin-NADP reductase (FNR) module"/>
    <property type="match status" value="1"/>
</dbReference>
<evidence type="ECO:0000259" key="2">
    <source>
        <dbReference type="PROSITE" id="PS51384"/>
    </source>
</evidence>
<dbReference type="AlphaFoldDB" id="A0AAU0B5H4"/>
<dbReference type="PROSITE" id="PS51384">
    <property type="entry name" value="FAD_FR"/>
    <property type="match status" value="1"/>
</dbReference>
<dbReference type="InterPro" id="IPR017938">
    <property type="entry name" value="Riboflavin_synthase-like_b-brl"/>
</dbReference>
<feature type="domain" description="FAD-binding FR-type" evidence="2">
    <location>
        <begin position="6"/>
        <end position="133"/>
    </location>
</feature>
<dbReference type="EMBL" id="CP103836">
    <property type="protein sequence ID" value="WOB48207.1"/>
    <property type="molecule type" value="Genomic_DNA"/>
</dbReference>
<dbReference type="PANTHER" id="PTHR30157">
    <property type="entry name" value="FERRIC REDUCTASE, NADPH-DEPENDENT"/>
    <property type="match status" value="1"/>
</dbReference>
<dbReference type="Gene3D" id="2.40.30.10">
    <property type="entry name" value="Translation factors"/>
    <property type="match status" value="1"/>
</dbReference>
<evidence type="ECO:0000256" key="1">
    <source>
        <dbReference type="ARBA" id="ARBA00035644"/>
    </source>
</evidence>
<dbReference type="InterPro" id="IPR039261">
    <property type="entry name" value="FNR_nucleotide-bd"/>
</dbReference>
<evidence type="ECO:0000313" key="3">
    <source>
        <dbReference type="EMBL" id="WOB48207.1"/>
    </source>
</evidence>
<dbReference type="Proteomes" id="UP001302716">
    <property type="component" value="Chromosome"/>
</dbReference>
<dbReference type="Pfam" id="PF08021">
    <property type="entry name" value="FAD_binding_9"/>
    <property type="match status" value="1"/>
</dbReference>
<accession>A0AAU0B5H4</accession>
<dbReference type="GO" id="GO:0016491">
    <property type="term" value="F:oxidoreductase activity"/>
    <property type="evidence" value="ECO:0007669"/>
    <property type="project" value="InterPro"/>
</dbReference>
<organism evidence="3 4">
    <name type="scientific">Xanthomonas hydrangeae</name>
    <dbReference type="NCBI Taxonomy" id="2775159"/>
    <lineage>
        <taxon>Bacteria</taxon>
        <taxon>Pseudomonadati</taxon>
        <taxon>Pseudomonadota</taxon>
        <taxon>Gammaproteobacteria</taxon>
        <taxon>Lysobacterales</taxon>
        <taxon>Lysobacteraceae</taxon>
        <taxon>Xanthomonas</taxon>
    </lineage>
</organism>
<reference evidence="3 4" key="1">
    <citation type="submission" date="2022-08" db="EMBL/GenBank/DDBJ databases">
        <title>Whole genome sequencing-based tracing of a 2022 introduction and outbreak of Xanthomonas hortorum pv. pelargonii.</title>
        <authorList>
            <person name="Iruegas-Bocardo F."/>
            <person name="Weisberg A.K."/>
            <person name="Riutta E.R."/>
            <person name="Kilday K."/>
            <person name="Bonkowski J.C."/>
            <person name="Creswell T."/>
            <person name="Daughtrey M.L."/>
            <person name="Rane K."/>
            <person name="Grunwald N.J."/>
            <person name="Chang J.H."/>
            <person name="Putnam M.L."/>
        </authorList>
    </citation>
    <scope>NUCLEOTIDE SEQUENCE [LARGE SCALE GENOMIC DNA]</scope>
    <source>
        <strain evidence="3 4">22-323</strain>
    </source>
</reference>
<dbReference type="SUPFAM" id="SSF63380">
    <property type="entry name" value="Riboflavin synthase domain-like"/>
    <property type="match status" value="1"/>
</dbReference>
<dbReference type="InterPro" id="IPR039374">
    <property type="entry name" value="SIP_fam"/>
</dbReference>
<dbReference type="RefSeq" id="WP_316693695.1">
    <property type="nucleotide sequence ID" value="NZ_CP103836.1"/>
</dbReference>
<name>A0AAU0B5H4_9XANT</name>
<protein>
    <submittedName>
        <fullName evidence="3">Siderophore-interacting protein</fullName>
    </submittedName>
</protein>
<keyword evidence="4" id="KW-1185">Reference proteome</keyword>
<dbReference type="Pfam" id="PF04954">
    <property type="entry name" value="SIP"/>
    <property type="match status" value="1"/>
</dbReference>
<comment type="similarity">
    <text evidence="1">Belongs to the SIP oxidoreductase family.</text>
</comment>
<evidence type="ECO:0000313" key="4">
    <source>
        <dbReference type="Proteomes" id="UP001302716"/>
    </source>
</evidence>
<sequence>MSTLSHRLFAVQVRARIALTPSLLRIVFCGPALSQLRSFGPDQRIKLFFPAADGQTPALRDGPDWYAHYRAIPVPLRPPMRTYTIRALRTEQAEVDVDFVLHGDTGPASQWASRACVGDALQLWGPCEGCDADSAGFEWRPPARARHLLIVADETALPAAACILEQLDAQAHPARVDALIELPHASDAGYPALRSGAFRQVQWLPRDRAAQCGHGEQLLRAVHATAFGAGLAQASARQAQAPVDVDREILWEQASDADAGSYAWIAGEAAAVLKIRRYLLSERGLDKRALTFMGYWRQGRALD</sequence>
<dbReference type="CDD" id="cd06193">
    <property type="entry name" value="siderophore_interacting"/>
    <property type="match status" value="1"/>
</dbReference>
<dbReference type="InterPro" id="IPR007037">
    <property type="entry name" value="SIP_rossman_dom"/>
</dbReference>